<dbReference type="RefSeq" id="YP_010112867.1">
    <property type="nucleotide sequence ID" value="NC_055896.1"/>
</dbReference>
<dbReference type="KEGG" id="vg:65131354"/>
<keyword evidence="2" id="KW-1185">Reference proteome</keyword>
<evidence type="ECO:0000313" key="1">
    <source>
        <dbReference type="EMBL" id="QOR57415.1"/>
    </source>
</evidence>
<sequence>MEVIVRIIKTNPWTGITKWPTCFDYVGSYWTRSGNRYTGLTEEQARRLEKEIGYQEGELSPNSNYWKTFACQIGKKDLILHTENPYDELQYLFLKSHKRVANGLNNIKPSSDYVMINKDSEAEEANKINKVKRDAYREMDKMSIEDMRKCLRLYGIKSDTMSNELIEAKMTEQIENSPKNFMMKWVENPNKEIHFVIEEAISKNIIRKNRANYYFGTDLIGNGLDDVVAYLKDKKNNDIKMAILNEIKSK</sequence>
<name>A0A7M1RSL0_9CAUD</name>
<protein>
    <submittedName>
        <fullName evidence="1">RecA protein</fullName>
    </submittedName>
</protein>
<organism evidence="1 2">
    <name type="scientific">uncultured phage cr113_1</name>
    <dbReference type="NCBI Taxonomy" id="2772087"/>
    <lineage>
        <taxon>Viruses</taxon>
        <taxon>Duplodnaviria</taxon>
        <taxon>Heunggongvirae</taxon>
        <taxon>Uroviricota</taxon>
        <taxon>Caudoviricetes</taxon>
        <taxon>Crassvirales</taxon>
        <taxon>Suoliviridae</taxon>
        <taxon>Loutivirinae</taxon>
        <taxon>Buchavirus</taxon>
        <taxon>Buchavirus coli</taxon>
    </lineage>
</organism>
<evidence type="ECO:0000313" key="2">
    <source>
        <dbReference type="Proteomes" id="UP000593598"/>
    </source>
</evidence>
<dbReference type="Gene3D" id="3.30.250.10">
    <property type="entry name" value="RecA protein, C-terminal domain"/>
    <property type="match status" value="1"/>
</dbReference>
<reference evidence="1 2" key="1">
    <citation type="submission" date="2020-07" db="EMBL/GenBank/DDBJ databases">
        <title>Taxonomic proposal: Crassvirales, a new order of highly abundant and diverse bacterial viruses.</title>
        <authorList>
            <person name="Shkoporov A.N."/>
            <person name="Stockdale S.R."/>
            <person name="Guerin E."/>
            <person name="Ross R.P."/>
            <person name="Hill C."/>
        </authorList>
    </citation>
    <scope>NUCLEOTIDE SEQUENCE [LARGE SCALE GENOMIC DNA]</scope>
</reference>
<dbReference type="Proteomes" id="UP000593598">
    <property type="component" value="Segment"/>
</dbReference>
<proteinExistence type="predicted"/>
<accession>A0A7M1RSL0</accession>
<dbReference type="GeneID" id="65131354"/>
<dbReference type="EMBL" id="MT774403">
    <property type="protein sequence ID" value="QOR57415.1"/>
    <property type="molecule type" value="Genomic_DNA"/>
</dbReference>